<dbReference type="EMBL" id="PPEG02000012">
    <property type="protein sequence ID" value="PWN58260.1"/>
    <property type="molecule type" value="Genomic_DNA"/>
</dbReference>
<evidence type="ECO:0000256" key="2">
    <source>
        <dbReference type="ARBA" id="ARBA00022670"/>
    </source>
</evidence>
<dbReference type="InterPro" id="IPR023828">
    <property type="entry name" value="Peptidase_S8_Ser-AS"/>
</dbReference>
<dbReference type="PRINTS" id="PR00723">
    <property type="entry name" value="SUBTILISIN"/>
</dbReference>
<dbReference type="InterPro" id="IPR036852">
    <property type="entry name" value="Peptidase_S8/S53_dom_sf"/>
</dbReference>
<dbReference type="PANTHER" id="PTHR43806">
    <property type="entry name" value="PEPTIDASE S8"/>
    <property type="match status" value="1"/>
</dbReference>
<organism evidence="9 10">
    <name type="scientific">Chryseobacterium viscerum</name>
    <dbReference type="NCBI Taxonomy" id="1037377"/>
    <lineage>
        <taxon>Bacteria</taxon>
        <taxon>Pseudomonadati</taxon>
        <taxon>Bacteroidota</taxon>
        <taxon>Flavobacteriia</taxon>
        <taxon>Flavobacteriales</taxon>
        <taxon>Weeksellaceae</taxon>
        <taxon>Chryseobacterium group</taxon>
        <taxon>Chryseobacterium</taxon>
    </lineage>
</organism>
<evidence type="ECO:0000259" key="8">
    <source>
        <dbReference type="Pfam" id="PF00082"/>
    </source>
</evidence>
<dbReference type="Proteomes" id="UP000236413">
    <property type="component" value="Unassembled WGS sequence"/>
</dbReference>
<keyword evidence="3 6" id="KW-0378">Hydrolase</keyword>
<dbReference type="Gene3D" id="3.40.50.200">
    <property type="entry name" value="Peptidase S8/S53 domain"/>
    <property type="match status" value="1"/>
</dbReference>
<evidence type="ECO:0000256" key="3">
    <source>
        <dbReference type="ARBA" id="ARBA00022801"/>
    </source>
</evidence>
<feature type="active site" description="Charge relay system" evidence="5 6">
    <location>
        <position position="190"/>
    </location>
</feature>
<feature type="domain" description="Peptidase S8/S53" evidence="8">
    <location>
        <begin position="148"/>
        <end position="401"/>
    </location>
</feature>
<gene>
    <name evidence="9" type="ORF">C1634_024000</name>
</gene>
<sequence length="420" mass="46279">METGRYIVLLQDQQKNSLKKIEKELEVNITSSEFLSKENRSYEIIDQNNGVLYKNLGVLVVDNMDEEQLKSAVENDSNSIIYYEKEREFFPADELQLINELKKQSAGLAEKISELEKYITSKPLPQQSFIEMEWGLKAIGLENAHFTGKGINICILDTGLETSHPDFSTEEIEGKSFIDGEDWNRDPNGHGTHCAGVATGNTRSDNGKRYGIAKDCNLKIAKVLADNGRGTTSSVIDAIDWAITKKFRILSLSLASPVKLDDQPSVLFETIGERALENNCLIIAAAGNDSSRPQIPQPVSMPANSKSIMAVGAIDSQMKIARFSNAGINPSTGGNINVCAPGVDIISAYPKNAKNKNNFYYSMSGTSMAAPHVSGLAALYMEQFPNKSAKEIWELIENKARPIEGIKYRDIGNGLIQIYL</sequence>
<dbReference type="InterPro" id="IPR015500">
    <property type="entry name" value="Peptidase_S8_subtilisin-rel"/>
</dbReference>
<evidence type="ECO:0000256" key="7">
    <source>
        <dbReference type="RuleBase" id="RU003355"/>
    </source>
</evidence>
<proteinExistence type="inferred from homology"/>
<dbReference type="InterPro" id="IPR000209">
    <property type="entry name" value="Peptidase_S8/S53_dom"/>
</dbReference>
<evidence type="ECO:0000256" key="4">
    <source>
        <dbReference type="ARBA" id="ARBA00022825"/>
    </source>
</evidence>
<dbReference type="PROSITE" id="PS00136">
    <property type="entry name" value="SUBTILASE_ASP"/>
    <property type="match status" value="1"/>
</dbReference>
<dbReference type="InterPro" id="IPR023827">
    <property type="entry name" value="Peptidase_S8_Asp-AS"/>
</dbReference>
<dbReference type="GO" id="GO:0004252">
    <property type="term" value="F:serine-type endopeptidase activity"/>
    <property type="evidence" value="ECO:0007669"/>
    <property type="project" value="UniProtKB-UniRule"/>
</dbReference>
<protein>
    <recommendedName>
        <fullName evidence="8">Peptidase S8/S53 domain-containing protein</fullName>
    </recommendedName>
</protein>
<keyword evidence="4 6" id="KW-0720">Serine protease</keyword>
<keyword evidence="2 6" id="KW-0645">Protease</keyword>
<evidence type="ECO:0000256" key="5">
    <source>
        <dbReference type="PIRSR" id="PIRSR615500-1"/>
    </source>
</evidence>
<evidence type="ECO:0000313" key="10">
    <source>
        <dbReference type="Proteomes" id="UP000236413"/>
    </source>
</evidence>
<feature type="active site" description="Charge relay system" evidence="5 6">
    <location>
        <position position="157"/>
    </location>
</feature>
<reference evidence="9 10" key="1">
    <citation type="submission" date="2018-04" db="EMBL/GenBank/DDBJ databases">
        <title>Chryseobacterium oncorhynchi 701B-08T from rainbow trout, and Chryseobacterium viscerum 687B-08T from diseased fish.</title>
        <authorList>
            <person name="Jeong J.-J."/>
            <person name="Lee Y.J."/>
            <person name="Pathiraja D."/>
            <person name="Park B."/>
            <person name="Choi I.-G."/>
            <person name="Kim K.D."/>
        </authorList>
    </citation>
    <scope>NUCLEOTIDE SEQUENCE [LARGE SCALE GENOMIC DNA]</scope>
    <source>
        <strain evidence="9 10">687B-08</strain>
    </source>
</reference>
<feature type="active site" description="Charge relay system" evidence="5 6">
    <location>
        <position position="367"/>
    </location>
</feature>
<dbReference type="SUPFAM" id="SSF52743">
    <property type="entry name" value="Subtilisin-like"/>
    <property type="match status" value="1"/>
</dbReference>
<dbReference type="AlphaFoldDB" id="A0A316WII6"/>
<comment type="caution">
    <text evidence="9">The sequence shown here is derived from an EMBL/GenBank/DDBJ whole genome shotgun (WGS) entry which is preliminary data.</text>
</comment>
<evidence type="ECO:0000313" key="9">
    <source>
        <dbReference type="EMBL" id="PWN58260.1"/>
    </source>
</evidence>
<evidence type="ECO:0000256" key="1">
    <source>
        <dbReference type="ARBA" id="ARBA00011073"/>
    </source>
</evidence>
<dbReference type="PROSITE" id="PS00138">
    <property type="entry name" value="SUBTILASE_SER"/>
    <property type="match status" value="1"/>
</dbReference>
<dbReference type="PROSITE" id="PS51892">
    <property type="entry name" value="SUBTILASE"/>
    <property type="match status" value="1"/>
</dbReference>
<dbReference type="InterPro" id="IPR050131">
    <property type="entry name" value="Peptidase_S8_subtilisin-like"/>
</dbReference>
<accession>A0A316WII6</accession>
<dbReference type="PROSITE" id="PS00137">
    <property type="entry name" value="SUBTILASE_HIS"/>
    <property type="match status" value="1"/>
</dbReference>
<dbReference type="Pfam" id="PF00082">
    <property type="entry name" value="Peptidase_S8"/>
    <property type="match status" value="1"/>
</dbReference>
<name>A0A316WII6_9FLAO</name>
<dbReference type="GO" id="GO:0006508">
    <property type="term" value="P:proteolysis"/>
    <property type="evidence" value="ECO:0007669"/>
    <property type="project" value="UniProtKB-KW"/>
</dbReference>
<comment type="similarity">
    <text evidence="1 6 7">Belongs to the peptidase S8 family.</text>
</comment>
<evidence type="ECO:0000256" key="6">
    <source>
        <dbReference type="PROSITE-ProRule" id="PRU01240"/>
    </source>
</evidence>
<dbReference type="PANTHER" id="PTHR43806:SF11">
    <property type="entry name" value="CEREVISIN-RELATED"/>
    <property type="match status" value="1"/>
</dbReference>
<dbReference type="InterPro" id="IPR022398">
    <property type="entry name" value="Peptidase_S8_His-AS"/>
</dbReference>
<dbReference type="RefSeq" id="WP_103232522.1">
    <property type="nucleotide sequence ID" value="NZ_PPEG02000012.1"/>
</dbReference>